<dbReference type="Gene3D" id="4.10.1040.10">
    <property type="entry name" value="DM DNA-binding domain"/>
    <property type="match status" value="1"/>
</dbReference>
<dbReference type="InterPro" id="IPR036407">
    <property type="entry name" value="DM_DNA-bd_sf"/>
</dbReference>
<proteinExistence type="predicted"/>
<gene>
    <name evidence="7" type="ORF">WBA_LOCUS11237</name>
</gene>
<dbReference type="InParanoid" id="A0A3P7GD34"/>
<dbReference type="GO" id="GO:0007548">
    <property type="term" value="P:sex differentiation"/>
    <property type="evidence" value="ECO:0007669"/>
    <property type="project" value="TreeGrafter"/>
</dbReference>
<feature type="DNA-binding region" description="DM" evidence="5">
    <location>
        <begin position="8"/>
        <end position="51"/>
    </location>
</feature>
<comment type="subcellular location">
    <subcellularLocation>
        <location evidence="5">Nucleus</location>
    </subcellularLocation>
</comment>
<dbReference type="GO" id="GO:0000981">
    <property type="term" value="F:DNA-binding transcription factor activity, RNA polymerase II-specific"/>
    <property type="evidence" value="ECO:0007669"/>
    <property type="project" value="TreeGrafter"/>
</dbReference>
<name>A0A3P7GD34_WUCBA</name>
<dbReference type="InterPro" id="IPR001275">
    <property type="entry name" value="DM_DNA-bd"/>
</dbReference>
<accession>A0A3P7GD34</accession>
<dbReference type="GO" id="GO:0005634">
    <property type="term" value="C:nucleus"/>
    <property type="evidence" value="ECO:0007669"/>
    <property type="project" value="UniProtKB-SubCell"/>
</dbReference>
<dbReference type="SMART" id="SM00301">
    <property type="entry name" value="DM"/>
    <property type="match status" value="1"/>
</dbReference>
<dbReference type="Proteomes" id="UP000270924">
    <property type="component" value="Unassembled WGS sequence"/>
</dbReference>
<keyword evidence="2 5" id="KW-0862">Zinc</keyword>
<keyword evidence="8" id="KW-1185">Reference proteome</keyword>
<sequence length="381" mass="43943">MPSRTLFCRKCEGHGRQIVLKGHAGYCPYNNCHCKTCVNVMSMRASAIIRRYRSRSSNRSLVLKPVQFQNGNIRLHVFLKFIDDRECVSIPTDYINNNLANNPSHLYNINSAIYSQTNSSTILFPHKLELHEFSQPSAGQNAIYRFDETVLNPEMAFMIQEYGCSQTTISNICNASIPIYQQHEVSDGPIDNSVDLTSGKHSKSKLQNYISEQFNSNWQIQGRNSDLFLNQFENRCIYLHCNNHYSKMITNRFGQLFDHYLSSCLAFPSIAHFLNPEGAVTYASQQNKLHDKKIVDKSAKVADKCKKTFKFKQICREKKFRKYKMDIKKLINHDATAGFNLDSIDRNVNKTKELLSYQIGNNESFMEMRSRTLQSTAEEME</sequence>
<dbReference type="InterPro" id="IPR026607">
    <property type="entry name" value="DMRT"/>
</dbReference>
<keyword evidence="1 5" id="KW-0479">Metal-binding</keyword>
<dbReference type="PANTHER" id="PTHR12322">
    <property type="entry name" value="DOUBLESEX AND MAB-3 RELATED TRANSCRIPTION FACTOR DMRT"/>
    <property type="match status" value="1"/>
</dbReference>
<dbReference type="SUPFAM" id="SSF82927">
    <property type="entry name" value="Cysteine-rich DNA binding domain, (DM domain)"/>
    <property type="match status" value="1"/>
</dbReference>
<evidence type="ECO:0000256" key="4">
    <source>
        <dbReference type="ARBA" id="ARBA00023242"/>
    </source>
</evidence>
<evidence type="ECO:0000256" key="2">
    <source>
        <dbReference type="ARBA" id="ARBA00022833"/>
    </source>
</evidence>
<dbReference type="GO" id="GO:0046872">
    <property type="term" value="F:metal ion binding"/>
    <property type="evidence" value="ECO:0007669"/>
    <property type="project" value="UniProtKB-KW"/>
</dbReference>
<evidence type="ECO:0000256" key="1">
    <source>
        <dbReference type="ARBA" id="ARBA00022723"/>
    </source>
</evidence>
<dbReference type="PROSITE" id="PS40000">
    <property type="entry name" value="DM_1"/>
    <property type="match status" value="1"/>
</dbReference>
<evidence type="ECO:0000313" key="7">
    <source>
        <dbReference type="EMBL" id="VDM20392.1"/>
    </source>
</evidence>
<organism evidence="7 8">
    <name type="scientific">Wuchereria bancrofti</name>
    <dbReference type="NCBI Taxonomy" id="6293"/>
    <lineage>
        <taxon>Eukaryota</taxon>
        <taxon>Metazoa</taxon>
        <taxon>Ecdysozoa</taxon>
        <taxon>Nematoda</taxon>
        <taxon>Chromadorea</taxon>
        <taxon>Rhabditida</taxon>
        <taxon>Spirurina</taxon>
        <taxon>Spiruromorpha</taxon>
        <taxon>Filarioidea</taxon>
        <taxon>Onchocercidae</taxon>
        <taxon>Wuchereria</taxon>
    </lineage>
</organism>
<evidence type="ECO:0000256" key="5">
    <source>
        <dbReference type="PROSITE-ProRule" id="PRU00070"/>
    </source>
</evidence>
<keyword evidence="3 5" id="KW-0238">DNA-binding</keyword>
<keyword evidence="4 5" id="KW-0539">Nucleus</keyword>
<dbReference type="OrthoDB" id="5860432at2759"/>
<protein>
    <recommendedName>
        <fullName evidence="6">DM domain-containing protein</fullName>
    </recommendedName>
</protein>
<dbReference type="PANTHER" id="PTHR12322:SF53">
    <property type="entry name" value="DOUBLESEX-MAB RELATED 11E"/>
    <property type="match status" value="1"/>
</dbReference>
<dbReference type="AlphaFoldDB" id="A0A3P7GD34"/>
<evidence type="ECO:0000313" key="8">
    <source>
        <dbReference type="Proteomes" id="UP000270924"/>
    </source>
</evidence>
<dbReference type="OMA" id="GHAGYCP"/>
<evidence type="ECO:0000259" key="6">
    <source>
        <dbReference type="PROSITE" id="PS50809"/>
    </source>
</evidence>
<evidence type="ECO:0000256" key="3">
    <source>
        <dbReference type="ARBA" id="ARBA00023125"/>
    </source>
</evidence>
<dbReference type="Pfam" id="PF00751">
    <property type="entry name" value="DM"/>
    <property type="match status" value="1"/>
</dbReference>
<reference evidence="7 8" key="1">
    <citation type="submission" date="2018-11" db="EMBL/GenBank/DDBJ databases">
        <authorList>
            <consortium name="Pathogen Informatics"/>
        </authorList>
    </citation>
    <scope>NUCLEOTIDE SEQUENCE [LARGE SCALE GENOMIC DNA]</scope>
</reference>
<dbReference type="PROSITE" id="PS50809">
    <property type="entry name" value="DM_2"/>
    <property type="match status" value="1"/>
</dbReference>
<feature type="domain" description="DM" evidence="6">
    <location>
        <begin position="8"/>
        <end position="51"/>
    </location>
</feature>
<dbReference type="EMBL" id="UYWW01012300">
    <property type="protein sequence ID" value="VDM20392.1"/>
    <property type="molecule type" value="Genomic_DNA"/>
</dbReference>
<dbReference type="GO" id="GO:0000978">
    <property type="term" value="F:RNA polymerase II cis-regulatory region sequence-specific DNA binding"/>
    <property type="evidence" value="ECO:0007669"/>
    <property type="project" value="TreeGrafter"/>
</dbReference>